<evidence type="ECO:0000313" key="2">
    <source>
        <dbReference type="EMBL" id="QTA83982.1"/>
    </source>
</evidence>
<feature type="domain" description="Cyclic nucleotide-binding" evidence="1">
    <location>
        <begin position="651"/>
        <end position="704"/>
    </location>
</feature>
<name>A0A975GJW5_9BACT</name>
<dbReference type="Pfam" id="PF00027">
    <property type="entry name" value="cNMP_binding"/>
    <property type="match status" value="1"/>
</dbReference>
<dbReference type="EMBL" id="CP061799">
    <property type="protein sequence ID" value="QTA83982.1"/>
    <property type="molecule type" value="Genomic_DNA"/>
</dbReference>
<dbReference type="SUPFAM" id="SSF56281">
    <property type="entry name" value="Metallo-hydrolase/oxidoreductase"/>
    <property type="match status" value="1"/>
</dbReference>
<gene>
    <name evidence="2" type="ORF">dnl_64110</name>
</gene>
<dbReference type="InterPro" id="IPR000595">
    <property type="entry name" value="cNMP-bd_dom"/>
</dbReference>
<dbReference type="SUPFAM" id="SSF51206">
    <property type="entry name" value="cAMP-binding domain-like"/>
    <property type="match status" value="1"/>
</dbReference>
<dbReference type="InterPro" id="IPR014710">
    <property type="entry name" value="RmlC-like_jellyroll"/>
</dbReference>
<dbReference type="Gene3D" id="2.60.120.10">
    <property type="entry name" value="Jelly Rolls"/>
    <property type="match status" value="2"/>
</dbReference>
<keyword evidence="3" id="KW-1185">Reference proteome</keyword>
<sequence length="736" mass="83139">MTKIGKYQVSDGLFLVEIPDAGLQIQCGCPADSVKHLMKRGLIVTKEKDGVIYETGPNVVLLSDVLVQNGSFANLAEFPVLQMLYRQGMILPNHPNNTGIKPMLVGIAEQVEAQIQYIYRGNYGLVSEEEIISTGISPETAHEMMRLKLKFAFGRISPANELLDTCIVESEPVEIRNRVYIRRLRLNVFEIQYKDEKVIIDLNLAPHNSYSAPYPLGFNNIKREYFAVIHSGEGDGWNVNRPCMSSILMFQGKIYLIDAGPNVLYSLTALGIGVNEIEGIFHTHAHDDHIAGFTMLMRSDHRIKYYAAPLVRKSVAKKLSVLMSIPEDNLFDYFQVCDLDIDVWNNIEGLEVKPVFSPHPVETTILIFRSLWEDGYPSYAHFADIVSLKVLKGMITDDESKPGISQEYYDRVKKIYLEECHIKKLDVGGGLIHGDAKDFTQDLSEKIILSHTSDDLTDEQKEIGSGAPFGMVDVLIPTVQNYLHTYARNFLRSYFPTAPSHELSILLNNDMVTFNPHSILIKNGIVTDEIYLLLTGNVERIQSELGIHSFLSAGALIGETSALDSVPCTGTYRAANFVRALRLPRILYFNFVKRNNLYTEIKKLQHKREFLQQTSLFGEVVSYPTQNDLAKAMQLCSYLAGQVLPETLSPDIFMVKCGKLEKFIGNSAVETLRPGFFFGEEIVLFNIKSTYQIRVIEDSDVYQIPGNMLLDIPVVRWKLFETYQKRLEIEVDSAVK</sequence>
<dbReference type="Pfam" id="PF23023">
    <property type="entry name" value="Anti-Pycsar_Apyc1"/>
    <property type="match status" value="1"/>
</dbReference>
<dbReference type="InterPro" id="IPR036866">
    <property type="entry name" value="RibonucZ/Hydroxyglut_hydro"/>
</dbReference>
<proteinExistence type="predicted"/>
<dbReference type="AlphaFoldDB" id="A0A975GJW5"/>
<dbReference type="Gene3D" id="3.60.15.10">
    <property type="entry name" value="Ribonuclease Z/Hydroxyacylglutathione hydrolase-like"/>
    <property type="match status" value="1"/>
</dbReference>
<dbReference type="CDD" id="cd00038">
    <property type="entry name" value="CAP_ED"/>
    <property type="match status" value="2"/>
</dbReference>
<dbReference type="InterPro" id="IPR018490">
    <property type="entry name" value="cNMP-bd_dom_sf"/>
</dbReference>
<dbReference type="PROSITE" id="PS50042">
    <property type="entry name" value="CNMP_BINDING_3"/>
    <property type="match status" value="2"/>
</dbReference>
<evidence type="ECO:0000313" key="3">
    <source>
        <dbReference type="Proteomes" id="UP000663720"/>
    </source>
</evidence>
<organism evidence="2 3">
    <name type="scientific">Desulfonema limicola</name>
    <dbReference type="NCBI Taxonomy" id="45656"/>
    <lineage>
        <taxon>Bacteria</taxon>
        <taxon>Pseudomonadati</taxon>
        <taxon>Thermodesulfobacteriota</taxon>
        <taxon>Desulfobacteria</taxon>
        <taxon>Desulfobacterales</taxon>
        <taxon>Desulfococcaceae</taxon>
        <taxon>Desulfonema</taxon>
    </lineage>
</organism>
<reference evidence="2" key="1">
    <citation type="journal article" date="2021" name="Microb. Physiol.">
        <title>Proteogenomic Insights into the Physiology of Marine, Sulfate-Reducing, Filamentous Desulfonema limicola and Desulfonema magnum.</title>
        <authorList>
            <person name="Schnaars V."/>
            <person name="Wohlbrand L."/>
            <person name="Scheve S."/>
            <person name="Hinrichs C."/>
            <person name="Reinhardt R."/>
            <person name="Rabus R."/>
        </authorList>
    </citation>
    <scope>NUCLEOTIDE SEQUENCE</scope>
    <source>
        <strain evidence="2">5ac10</strain>
    </source>
</reference>
<evidence type="ECO:0000259" key="1">
    <source>
        <dbReference type="PROSITE" id="PS50042"/>
    </source>
</evidence>
<dbReference type="Proteomes" id="UP000663720">
    <property type="component" value="Chromosome"/>
</dbReference>
<dbReference type="RefSeq" id="WP_207689758.1">
    <property type="nucleotide sequence ID" value="NZ_CP061799.1"/>
</dbReference>
<feature type="domain" description="Cyclic nucleotide-binding" evidence="1">
    <location>
        <begin position="512"/>
        <end position="585"/>
    </location>
</feature>
<accession>A0A975GJW5</accession>
<protein>
    <submittedName>
        <fullName evidence="2">Cyclic nucleotide-binding and metallo-beta-lactamase domains-containing protein</fullName>
    </submittedName>
</protein>
<dbReference type="KEGG" id="dli:dnl_64110"/>